<evidence type="ECO:0000259" key="19">
    <source>
        <dbReference type="PROSITE" id="PS50001"/>
    </source>
</evidence>
<dbReference type="AlphaFoldDB" id="A0A4V6A6J7"/>
<dbReference type="CDD" id="cd10361">
    <property type="entry name" value="SH2_Fps_family"/>
    <property type="match status" value="1"/>
</dbReference>
<evidence type="ECO:0000256" key="5">
    <source>
        <dbReference type="ARBA" id="ARBA00022679"/>
    </source>
</evidence>
<dbReference type="PROSITE" id="PS50011">
    <property type="entry name" value="PROTEIN_KINASE_DOM"/>
    <property type="match status" value="1"/>
</dbReference>
<organism evidence="21 22">
    <name type="scientific">Steinernema carpocapsae</name>
    <name type="common">Entomopathogenic nematode</name>
    <dbReference type="NCBI Taxonomy" id="34508"/>
    <lineage>
        <taxon>Eukaryota</taxon>
        <taxon>Metazoa</taxon>
        <taxon>Ecdysozoa</taxon>
        <taxon>Nematoda</taxon>
        <taxon>Chromadorea</taxon>
        <taxon>Rhabditida</taxon>
        <taxon>Tylenchina</taxon>
        <taxon>Panagrolaimomorpha</taxon>
        <taxon>Strongyloidoidea</taxon>
        <taxon>Steinernematidae</taxon>
        <taxon>Steinernema</taxon>
    </lineage>
</organism>
<dbReference type="SMART" id="SM00219">
    <property type="entry name" value="TyrKc"/>
    <property type="match status" value="1"/>
</dbReference>
<dbReference type="Pfam" id="PF07714">
    <property type="entry name" value="PK_Tyr_Ser-Thr"/>
    <property type="match status" value="1"/>
</dbReference>
<dbReference type="InterPro" id="IPR011009">
    <property type="entry name" value="Kinase-like_dom_sf"/>
</dbReference>
<feature type="compositionally biased region" description="Polar residues" evidence="18">
    <location>
        <begin position="181"/>
        <end position="190"/>
    </location>
</feature>
<name>A0A4V6A6J7_STECR</name>
<dbReference type="InterPro" id="IPR000719">
    <property type="entry name" value="Prot_kinase_dom"/>
</dbReference>
<evidence type="ECO:0000256" key="14">
    <source>
        <dbReference type="ARBA" id="ARBA00061333"/>
    </source>
</evidence>
<feature type="domain" description="Protein kinase" evidence="20">
    <location>
        <begin position="382"/>
        <end position="648"/>
    </location>
</feature>
<feature type="compositionally biased region" description="Basic and acidic residues" evidence="18">
    <location>
        <begin position="22"/>
        <end position="37"/>
    </location>
</feature>
<dbReference type="PRINTS" id="PR00109">
    <property type="entry name" value="TYRKINASE"/>
</dbReference>
<dbReference type="FunFam" id="1.10.510.10:FF:001512">
    <property type="entry name" value="Receptor tyrosine-protein kinase erbB-2"/>
    <property type="match status" value="1"/>
</dbReference>
<dbReference type="CDD" id="cd00192">
    <property type="entry name" value="PTKc"/>
    <property type="match status" value="1"/>
</dbReference>
<comment type="subcellular location">
    <subcellularLocation>
        <location evidence="1">Cell membrane</location>
        <topology evidence="1">Peripheral membrane protein</topology>
    </subcellularLocation>
    <subcellularLocation>
        <location evidence="2">Cytoplasm</location>
    </subcellularLocation>
</comment>
<dbReference type="InterPro" id="IPR017441">
    <property type="entry name" value="Protein_kinase_ATP_BS"/>
</dbReference>
<protein>
    <recommendedName>
        <fullName evidence="17">Tyrosine-protein kinase</fullName>
        <ecNumber evidence="17">2.7.10.2</ecNumber>
    </recommendedName>
</protein>
<keyword evidence="10" id="KW-0472">Membrane</keyword>
<evidence type="ECO:0000256" key="13">
    <source>
        <dbReference type="ARBA" id="ARBA00051245"/>
    </source>
</evidence>
<dbReference type="PANTHER" id="PTHR24418">
    <property type="entry name" value="TYROSINE-PROTEIN KINASE"/>
    <property type="match status" value="1"/>
</dbReference>
<feature type="compositionally biased region" description="Basic residues" evidence="18">
    <location>
        <begin position="38"/>
        <end position="52"/>
    </location>
</feature>
<evidence type="ECO:0000313" key="22">
    <source>
        <dbReference type="Proteomes" id="UP000298663"/>
    </source>
</evidence>
<dbReference type="InterPro" id="IPR001245">
    <property type="entry name" value="Ser-Thr/Tyr_kinase_cat_dom"/>
</dbReference>
<dbReference type="Gene3D" id="1.10.510.10">
    <property type="entry name" value="Transferase(Phosphotransferase) domain 1"/>
    <property type="match status" value="1"/>
</dbReference>
<evidence type="ECO:0000256" key="16">
    <source>
        <dbReference type="PROSITE-ProRule" id="PRU10141"/>
    </source>
</evidence>
<evidence type="ECO:0000256" key="2">
    <source>
        <dbReference type="ARBA" id="ARBA00004496"/>
    </source>
</evidence>
<proteinExistence type="inferred from homology"/>
<dbReference type="GO" id="GO:0061564">
    <property type="term" value="P:axon development"/>
    <property type="evidence" value="ECO:0007669"/>
    <property type="project" value="UniProtKB-ARBA"/>
</dbReference>
<evidence type="ECO:0000256" key="10">
    <source>
        <dbReference type="ARBA" id="ARBA00023136"/>
    </source>
</evidence>
<dbReference type="PROSITE" id="PS50001">
    <property type="entry name" value="SH2"/>
    <property type="match status" value="1"/>
</dbReference>
<comment type="similarity">
    <text evidence="14">Belongs to the protein kinase superfamily. Tyr protein kinase family. Fes/fps subfamily.</text>
</comment>
<evidence type="ECO:0000259" key="20">
    <source>
        <dbReference type="PROSITE" id="PS50011"/>
    </source>
</evidence>
<dbReference type="SUPFAM" id="SSF55550">
    <property type="entry name" value="SH2 domain"/>
    <property type="match status" value="1"/>
</dbReference>
<dbReference type="GO" id="GO:0048680">
    <property type="term" value="P:positive regulation of axon regeneration"/>
    <property type="evidence" value="ECO:0007669"/>
    <property type="project" value="UniProtKB-ARBA"/>
</dbReference>
<dbReference type="GO" id="GO:0005737">
    <property type="term" value="C:cytoplasm"/>
    <property type="evidence" value="ECO:0007669"/>
    <property type="project" value="UniProtKB-SubCell"/>
</dbReference>
<dbReference type="EC" id="2.7.10.2" evidence="17"/>
<reference evidence="21 22" key="2">
    <citation type="journal article" date="2019" name="G3 (Bethesda)">
        <title>Hybrid Assembly of the Genome of the Entomopathogenic Nematode Steinernema carpocapsae Identifies the X-Chromosome.</title>
        <authorList>
            <person name="Serra L."/>
            <person name="Macchietto M."/>
            <person name="Macias-Munoz A."/>
            <person name="McGill C.J."/>
            <person name="Rodriguez I.M."/>
            <person name="Rodriguez B."/>
            <person name="Murad R."/>
            <person name="Mortazavi A."/>
        </authorList>
    </citation>
    <scope>NUCLEOTIDE SEQUENCE [LARGE SCALE GENOMIC DNA]</scope>
    <source>
        <strain evidence="21 22">ALL</strain>
    </source>
</reference>
<dbReference type="EMBL" id="AZBU02000002">
    <property type="protein sequence ID" value="TKR95105.1"/>
    <property type="molecule type" value="Genomic_DNA"/>
</dbReference>
<dbReference type="GO" id="GO:0004714">
    <property type="term" value="F:transmembrane receptor protein tyrosine kinase activity"/>
    <property type="evidence" value="ECO:0007669"/>
    <property type="project" value="UniProtKB-EC"/>
</dbReference>
<evidence type="ECO:0000256" key="12">
    <source>
        <dbReference type="ARBA" id="ARBA00051243"/>
    </source>
</evidence>
<accession>A0A4V6A6J7</accession>
<evidence type="ECO:0000256" key="4">
    <source>
        <dbReference type="ARBA" id="ARBA00022490"/>
    </source>
</evidence>
<keyword evidence="4" id="KW-0963">Cytoplasm</keyword>
<sequence>MPDQTAEDSVKSHMVIDGQQPKPDEEKTIVAKPERNSLLKKKNAVASSKRRGTSSVPMDNFTKDDGTSKKSDLTKDLKKGSLEKRKSQVLMKEGSDGDKTKKPEESPVGTAPVVSEPQDPHSDSPNKKKSVHKKGAADYLRRKINNLRKRSKKVGDRNPTQDTTEEVDDGQQKTQRGSHRGTGTNPLQMTQEEKEKDEPGTVRKKKRTATKESTQEDTAEPGTVRKKKASMKEEAAEKKNRSKKSSMLIGDEGEDDKGRNQKIEKLMEAEQMALAHLEWYHGLMPREEIQCLLKNDGDFCLRKTDVGKSERYALSVFWGDRVRHILPKLTSDNKWTIREVGFDKVEKLLVFFITTKAEIQTDGTKLLKPINRPDWYILHEQVTLKKKLGSGNFGDVFMAELSQKNGEVIPAAVKTLRGKIRKSERVQFVKEASLMRRFNHENIVRILGVAPQQEPIMILLELASGGALKSHCRDKIDLTVDQLTKYCLDAANGMDYLSAHLVIHRDIAARNCLLNDKNVVKISDFGLSVADHNEVKESKLKNVPVKWLAPETLMKGIFSTKSDVWSFGIMMWEIYSRCKKDPYPGMTNKETRAMVQTDARMDPPSETPSYGVELMKMCWKAKPEDRPDWPEIVKRLSEACGVKPQTVVKVKSTYDAGCLDEEYIFAAYGK</sequence>
<evidence type="ECO:0000256" key="11">
    <source>
        <dbReference type="ARBA" id="ARBA00023137"/>
    </source>
</evidence>
<dbReference type="OrthoDB" id="546826at2759"/>
<dbReference type="SMART" id="SM00252">
    <property type="entry name" value="SH2"/>
    <property type="match status" value="1"/>
</dbReference>
<keyword evidence="5 17" id="KW-0808">Transferase</keyword>
<dbReference type="GO" id="GO:0005524">
    <property type="term" value="F:ATP binding"/>
    <property type="evidence" value="ECO:0007669"/>
    <property type="project" value="UniProtKB-UniRule"/>
</dbReference>
<feature type="region of interest" description="Disordered" evidence="18">
    <location>
        <begin position="1"/>
        <end position="259"/>
    </location>
</feature>
<comment type="caution">
    <text evidence="21">The sequence shown here is derived from an EMBL/GenBank/DDBJ whole genome shotgun (WGS) entry which is preliminary data.</text>
</comment>
<dbReference type="STRING" id="34508.A0A4V6A6J7"/>
<dbReference type="Proteomes" id="UP000298663">
    <property type="component" value="Unassembled WGS sequence"/>
</dbReference>
<gene>
    <name evidence="21" type="ORF">L596_009318</name>
</gene>
<dbReference type="Gene3D" id="3.30.505.10">
    <property type="entry name" value="SH2 domain"/>
    <property type="match status" value="1"/>
</dbReference>
<dbReference type="GO" id="GO:0004715">
    <property type="term" value="F:non-membrane spanning protein tyrosine kinase activity"/>
    <property type="evidence" value="ECO:0007669"/>
    <property type="project" value="UniProtKB-EC"/>
</dbReference>
<evidence type="ECO:0000256" key="3">
    <source>
        <dbReference type="ARBA" id="ARBA00022475"/>
    </source>
</evidence>
<keyword evidence="7 17" id="KW-0418">Kinase</keyword>
<keyword evidence="11 17" id="KW-0829">Tyrosine-protein kinase</keyword>
<evidence type="ECO:0000313" key="21">
    <source>
        <dbReference type="EMBL" id="TKR95105.1"/>
    </source>
</evidence>
<dbReference type="InterPro" id="IPR036860">
    <property type="entry name" value="SH2_dom_sf"/>
</dbReference>
<dbReference type="InterPro" id="IPR050198">
    <property type="entry name" value="Non-receptor_tyrosine_kinases"/>
</dbReference>
<evidence type="ECO:0000256" key="7">
    <source>
        <dbReference type="ARBA" id="ARBA00022777"/>
    </source>
</evidence>
<dbReference type="SUPFAM" id="SSF56112">
    <property type="entry name" value="Protein kinase-like (PK-like)"/>
    <property type="match status" value="1"/>
</dbReference>
<dbReference type="FunFam" id="3.30.200.20:FF:000194">
    <property type="entry name" value="protein-tyrosine kinase 2-beta isoform X1"/>
    <property type="match status" value="1"/>
</dbReference>
<dbReference type="InterPro" id="IPR020635">
    <property type="entry name" value="Tyr_kinase_cat_dom"/>
</dbReference>
<keyword evidence="9 15" id="KW-0727">SH2 domain</keyword>
<keyword evidence="22" id="KW-1185">Reference proteome</keyword>
<keyword evidence="8 16" id="KW-0067">ATP-binding</keyword>
<comment type="catalytic activity">
    <reaction evidence="12">
        <text>L-tyrosyl-[protein] + ATP = O-phospho-L-tyrosyl-[protein] + ADP + H(+)</text>
        <dbReference type="Rhea" id="RHEA:10596"/>
        <dbReference type="Rhea" id="RHEA-COMP:10136"/>
        <dbReference type="Rhea" id="RHEA-COMP:20101"/>
        <dbReference type="ChEBI" id="CHEBI:15378"/>
        <dbReference type="ChEBI" id="CHEBI:30616"/>
        <dbReference type="ChEBI" id="CHEBI:46858"/>
        <dbReference type="ChEBI" id="CHEBI:61978"/>
        <dbReference type="ChEBI" id="CHEBI:456216"/>
        <dbReference type="EC" id="2.7.10.1"/>
    </reaction>
</comment>
<feature type="domain" description="SH2" evidence="19">
    <location>
        <begin position="279"/>
        <end position="370"/>
    </location>
</feature>
<comment type="catalytic activity">
    <reaction evidence="13 17">
        <text>L-tyrosyl-[protein] + ATP = O-phospho-L-tyrosyl-[protein] + ADP + H(+)</text>
        <dbReference type="Rhea" id="RHEA:10596"/>
        <dbReference type="Rhea" id="RHEA-COMP:10136"/>
        <dbReference type="Rhea" id="RHEA-COMP:20101"/>
        <dbReference type="ChEBI" id="CHEBI:15378"/>
        <dbReference type="ChEBI" id="CHEBI:30616"/>
        <dbReference type="ChEBI" id="CHEBI:46858"/>
        <dbReference type="ChEBI" id="CHEBI:61978"/>
        <dbReference type="ChEBI" id="CHEBI:456216"/>
        <dbReference type="EC" id="2.7.10.2"/>
    </reaction>
</comment>
<dbReference type="PROSITE" id="PS00109">
    <property type="entry name" value="PROTEIN_KINASE_TYR"/>
    <property type="match status" value="1"/>
</dbReference>
<reference evidence="21 22" key="1">
    <citation type="journal article" date="2015" name="Genome Biol.">
        <title>Comparative genomics of Steinernema reveals deeply conserved gene regulatory networks.</title>
        <authorList>
            <person name="Dillman A.R."/>
            <person name="Macchietto M."/>
            <person name="Porter C.F."/>
            <person name="Rogers A."/>
            <person name="Williams B."/>
            <person name="Antoshechkin I."/>
            <person name="Lee M.M."/>
            <person name="Goodwin Z."/>
            <person name="Lu X."/>
            <person name="Lewis E.E."/>
            <person name="Goodrich-Blair H."/>
            <person name="Stock S.P."/>
            <person name="Adams B.J."/>
            <person name="Sternberg P.W."/>
            <person name="Mortazavi A."/>
        </authorList>
    </citation>
    <scope>NUCLEOTIDE SEQUENCE [LARGE SCALE GENOMIC DNA]</scope>
    <source>
        <strain evidence="21 22">ALL</strain>
    </source>
</reference>
<evidence type="ECO:0000256" key="9">
    <source>
        <dbReference type="ARBA" id="ARBA00022999"/>
    </source>
</evidence>
<dbReference type="Pfam" id="PF00017">
    <property type="entry name" value="SH2"/>
    <property type="match status" value="1"/>
</dbReference>
<dbReference type="InterPro" id="IPR008266">
    <property type="entry name" value="Tyr_kinase_AS"/>
</dbReference>
<dbReference type="PROSITE" id="PS00107">
    <property type="entry name" value="PROTEIN_KINASE_ATP"/>
    <property type="match status" value="1"/>
</dbReference>
<dbReference type="InterPro" id="IPR000980">
    <property type="entry name" value="SH2"/>
</dbReference>
<feature type="compositionally biased region" description="Basic and acidic residues" evidence="18">
    <location>
        <begin position="191"/>
        <end position="201"/>
    </location>
</feature>
<feature type="compositionally biased region" description="Basic and acidic residues" evidence="18">
    <location>
        <begin position="230"/>
        <end position="239"/>
    </location>
</feature>
<feature type="compositionally biased region" description="Basic and acidic residues" evidence="18">
    <location>
        <begin position="93"/>
        <end position="105"/>
    </location>
</feature>
<evidence type="ECO:0000256" key="15">
    <source>
        <dbReference type="PROSITE-ProRule" id="PRU00191"/>
    </source>
</evidence>
<feature type="binding site" evidence="16">
    <location>
        <position position="414"/>
    </location>
    <ligand>
        <name>ATP</name>
        <dbReference type="ChEBI" id="CHEBI:30616"/>
    </ligand>
</feature>
<evidence type="ECO:0000256" key="18">
    <source>
        <dbReference type="SAM" id="MobiDB-lite"/>
    </source>
</evidence>
<evidence type="ECO:0000256" key="1">
    <source>
        <dbReference type="ARBA" id="ARBA00004202"/>
    </source>
</evidence>
<keyword evidence="3" id="KW-1003">Cell membrane</keyword>
<feature type="compositionally biased region" description="Basic residues" evidence="18">
    <location>
        <begin position="142"/>
        <end position="152"/>
    </location>
</feature>
<dbReference type="InterPro" id="IPR035849">
    <property type="entry name" value="Fes/Fps/Fer_SH2"/>
</dbReference>
<evidence type="ECO:0000256" key="6">
    <source>
        <dbReference type="ARBA" id="ARBA00022741"/>
    </source>
</evidence>
<evidence type="ECO:0000256" key="8">
    <source>
        <dbReference type="ARBA" id="ARBA00022840"/>
    </source>
</evidence>
<dbReference type="GO" id="GO:0005886">
    <property type="term" value="C:plasma membrane"/>
    <property type="evidence" value="ECO:0007669"/>
    <property type="project" value="UniProtKB-SubCell"/>
</dbReference>
<evidence type="ECO:0000256" key="17">
    <source>
        <dbReference type="RuleBase" id="RU362096"/>
    </source>
</evidence>
<feature type="compositionally biased region" description="Basic and acidic residues" evidence="18">
    <location>
        <begin position="61"/>
        <end position="86"/>
    </location>
</feature>
<keyword evidence="6 16" id="KW-0547">Nucleotide-binding</keyword>